<protein>
    <recommendedName>
        <fullName evidence="4 10">Ribonuclease H</fullName>
        <shortName evidence="10">RNase H</shortName>
        <ecNumber evidence="4 10">3.1.26.4</ecNumber>
    </recommendedName>
</protein>
<dbReference type="PROSITE" id="PS50879">
    <property type="entry name" value="RNASE_H_1"/>
    <property type="match status" value="1"/>
</dbReference>
<keyword evidence="7 10" id="KW-0255">Endonuclease</keyword>
<proteinExistence type="inferred from homology"/>
<dbReference type="Proteomes" id="UP001589896">
    <property type="component" value="Unassembled WGS sequence"/>
</dbReference>
<organism evidence="12 13">
    <name type="scientific">Lysobacter korlensis</name>
    <dbReference type="NCBI Taxonomy" id="553636"/>
    <lineage>
        <taxon>Bacteria</taxon>
        <taxon>Pseudomonadati</taxon>
        <taxon>Pseudomonadota</taxon>
        <taxon>Gammaproteobacteria</taxon>
        <taxon>Lysobacterales</taxon>
        <taxon>Lysobacteraceae</taxon>
        <taxon>Lysobacter</taxon>
    </lineage>
</organism>
<dbReference type="HAMAP" id="MF_00042">
    <property type="entry name" value="RNase_H"/>
    <property type="match status" value="1"/>
</dbReference>
<comment type="cofactor">
    <cofactor evidence="10">
        <name>Mg(2+)</name>
        <dbReference type="ChEBI" id="CHEBI:18420"/>
    </cofactor>
    <text evidence="10">Binds 1 Mg(2+) ion per subunit. May bind a second metal ion at a regulatory site, or after substrate binding.</text>
</comment>
<accession>A0ABV6RNS9</accession>
<dbReference type="SUPFAM" id="SSF53098">
    <property type="entry name" value="Ribonuclease H-like"/>
    <property type="match status" value="1"/>
</dbReference>
<dbReference type="NCBIfam" id="NF001236">
    <property type="entry name" value="PRK00203.1"/>
    <property type="match status" value="1"/>
</dbReference>
<evidence type="ECO:0000256" key="2">
    <source>
        <dbReference type="ARBA" id="ARBA00005300"/>
    </source>
</evidence>
<dbReference type="Pfam" id="PF00075">
    <property type="entry name" value="RNase_H"/>
    <property type="match status" value="1"/>
</dbReference>
<keyword evidence="5 10" id="KW-0540">Nuclease</keyword>
<comment type="subunit">
    <text evidence="3 10">Monomer.</text>
</comment>
<evidence type="ECO:0000256" key="10">
    <source>
        <dbReference type="HAMAP-Rule" id="MF_00042"/>
    </source>
</evidence>
<gene>
    <name evidence="10 12" type="primary">rnhA</name>
    <name evidence="12" type="ORF">ACFFGH_06775</name>
</gene>
<evidence type="ECO:0000313" key="13">
    <source>
        <dbReference type="Proteomes" id="UP001589896"/>
    </source>
</evidence>
<evidence type="ECO:0000256" key="1">
    <source>
        <dbReference type="ARBA" id="ARBA00000077"/>
    </source>
</evidence>
<dbReference type="InterPro" id="IPR036397">
    <property type="entry name" value="RNaseH_sf"/>
</dbReference>
<comment type="similarity">
    <text evidence="2 10">Belongs to the RNase H family.</text>
</comment>
<dbReference type="RefSeq" id="WP_386666196.1">
    <property type="nucleotide sequence ID" value="NZ_JBHLTG010000001.1"/>
</dbReference>
<dbReference type="EMBL" id="JBHLTG010000001">
    <property type="protein sequence ID" value="MFC0677548.1"/>
    <property type="molecule type" value="Genomic_DNA"/>
</dbReference>
<keyword evidence="6 10" id="KW-0479">Metal-binding</keyword>
<feature type="binding site" evidence="10">
    <location>
        <position position="16"/>
    </location>
    <ligand>
        <name>Mg(2+)</name>
        <dbReference type="ChEBI" id="CHEBI:18420"/>
        <label>2</label>
    </ligand>
</feature>
<evidence type="ECO:0000256" key="5">
    <source>
        <dbReference type="ARBA" id="ARBA00022722"/>
    </source>
</evidence>
<dbReference type="InterPro" id="IPR012337">
    <property type="entry name" value="RNaseH-like_sf"/>
</dbReference>
<keyword evidence="8 10" id="KW-0378">Hydrolase</keyword>
<evidence type="ECO:0000256" key="3">
    <source>
        <dbReference type="ARBA" id="ARBA00011245"/>
    </source>
</evidence>
<reference evidence="12 13" key="1">
    <citation type="submission" date="2024-09" db="EMBL/GenBank/DDBJ databases">
        <authorList>
            <person name="Sun Q."/>
            <person name="Mori K."/>
        </authorList>
    </citation>
    <scope>NUCLEOTIDE SEQUENCE [LARGE SCALE GENOMIC DNA]</scope>
    <source>
        <strain evidence="12 13">KCTC 23076</strain>
    </source>
</reference>
<sequence>MSEPTNSSKAVEIHTDGACLGNPGPGGWAALLRYRGKERELFGGEAATTNNRMELMAAIMALEALSEPCVVTLHTDSQYVRQGITEWMKNWVRRGWKTAGGDPVKNRDLWERLHAASQRHTIDWRWVKGHSGNPDNERVDVLARNAAVRLRSGAASVI</sequence>
<dbReference type="InterPro" id="IPR050092">
    <property type="entry name" value="RNase_H"/>
</dbReference>
<evidence type="ECO:0000256" key="9">
    <source>
        <dbReference type="ARBA" id="ARBA00022842"/>
    </source>
</evidence>
<dbReference type="GO" id="GO:0004523">
    <property type="term" value="F:RNA-DNA hybrid ribonuclease activity"/>
    <property type="evidence" value="ECO:0007669"/>
    <property type="project" value="UniProtKB-EC"/>
</dbReference>
<keyword evidence="13" id="KW-1185">Reference proteome</keyword>
<comment type="caution">
    <text evidence="12">The sequence shown here is derived from an EMBL/GenBank/DDBJ whole genome shotgun (WGS) entry which is preliminary data.</text>
</comment>
<dbReference type="PANTHER" id="PTHR10642">
    <property type="entry name" value="RIBONUCLEASE H1"/>
    <property type="match status" value="1"/>
</dbReference>
<dbReference type="CDD" id="cd09278">
    <property type="entry name" value="RNase_HI_prokaryote_like"/>
    <property type="match status" value="1"/>
</dbReference>
<dbReference type="PANTHER" id="PTHR10642:SF26">
    <property type="entry name" value="RIBONUCLEASE H1"/>
    <property type="match status" value="1"/>
</dbReference>
<name>A0ABV6RNS9_9GAMM</name>
<evidence type="ECO:0000256" key="4">
    <source>
        <dbReference type="ARBA" id="ARBA00012180"/>
    </source>
</evidence>
<comment type="function">
    <text evidence="10">Endonuclease that specifically degrades the RNA of RNA-DNA hybrids.</text>
</comment>
<feature type="domain" description="RNase H type-1" evidence="11">
    <location>
        <begin position="7"/>
        <end position="148"/>
    </location>
</feature>
<evidence type="ECO:0000313" key="12">
    <source>
        <dbReference type="EMBL" id="MFC0677548.1"/>
    </source>
</evidence>
<evidence type="ECO:0000259" key="11">
    <source>
        <dbReference type="PROSITE" id="PS50879"/>
    </source>
</evidence>
<evidence type="ECO:0000256" key="6">
    <source>
        <dbReference type="ARBA" id="ARBA00022723"/>
    </source>
</evidence>
<feature type="binding site" evidence="10">
    <location>
        <position position="140"/>
    </location>
    <ligand>
        <name>Mg(2+)</name>
        <dbReference type="ChEBI" id="CHEBI:18420"/>
        <label>2</label>
    </ligand>
</feature>
<evidence type="ECO:0000256" key="8">
    <source>
        <dbReference type="ARBA" id="ARBA00022801"/>
    </source>
</evidence>
<evidence type="ECO:0000256" key="7">
    <source>
        <dbReference type="ARBA" id="ARBA00022759"/>
    </source>
</evidence>
<dbReference type="InterPro" id="IPR002156">
    <property type="entry name" value="RNaseH_domain"/>
</dbReference>
<dbReference type="Gene3D" id="3.30.420.10">
    <property type="entry name" value="Ribonuclease H-like superfamily/Ribonuclease H"/>
    <property type="match status" value="1"/>
</dbReference>
<keyword evidence="10" id="KW-0963">Cytoplasm</keyword>
<dbReference type="EC" id="3.1.26.4" evidence="4 10"/>
<comment type="subcellular location">
    <subcellularLocation>
        <location evidence="10">Cytoplasm</location>
    </subcellularLocation>
</comment>
<feature type="binding site" evidence="10">
    <location>
        <position position="76"/>
    </location>
    <ligand>
        <name>Mg(2+)</name>
        <dbReference type="ChEBI" id="CHEBI:18420"/>
        <label>1</label>
    </ligand>
</feature>
<keyword evidence="9 10" id="KW-0460">Magnesium</keyword>
<feature type="binding site" evidence="10">
    <location>
        <position position="16"/>
    </location>
    <ligand>
        <name>Mg(2+)</name>
        <dbReference type="ChEBI" id="CHEBI:18420"/>
        <label>1</label>
    </ligand>
</feature>
<feature type="binding site" evidence="10">
    <location>
        <position position="54"/>
    </location>
    <ligand>
        <name>Mg(2+)</name>
        <dbReference type="ChEBI" id="CHEBI:18420"/>
        <label>1</label>
    </ligand>
</feature>
<comment type="catalytic activity">
    <reaction evidence="1 10">
        <text>Endonucleolytic cleavage to 5'-phosphomonoester.</text>
        <dbReference type="EC" id="3.1.26.4"/>
    </reaction>
</comment>
<dbReference type="InterPro" id="IPR022892">
    <property type="entry name" value="RNaseHI"/>
</dbReference>